<organism evidence="5">
    <name type="scientific">hydrothermal vent metagenome</name>
    <dbReference type="NCBI Taxonomy" id="652676"/>
    <lineage>
        <taxon>unclassified sequences</taxon>
        <taxon>metagenomes</taxon>
        <taxon>ecological metagenomes</taxon>
    </lineage>
</organism>
<dbReference type="Pfam" id="PF01881">
    <property type="entry name" value="Cas_Cas6_C"/>
    <property type="match status" value="1"/>
</dbReference>
<sequence length="238" mass="27688">MRFQIKFRLEGKRQVLPLNYQYPLSSWIYKVLEKGDADLSDFLHREGYRLENGKTFKLFTFSQLHFPNRTYKILPHSDRMELWSRNAWLTVAFQLPQPAEKFVMGLFRDQAVTIGDRISQVTMEVESVEAVKEPEIKTKAVKIRCLSPVVVSENQPGQKYETYLSPSDDHYAGLLFHNLLDKHKILSDEFAGLDPFAENAELKFECLTEKPKGKMQIIKAFTPEEVKVKGYLFEFALT</sequence>
<evidence type="ECO:0000256" key="1">
    <source>
        <dbReference type="ARBA" id="ARBA00005937"/>
    </source>
</evidence>
<evidence type="ECO:0000259" key="4">
    <source>
        <dbReference type="Pfam" id="PF01881"/>
    </source>
</evidence>
<dbReference type="InterPro" id="IPR045747">
    <property type="entry name" value="CRISPR-assoc_prot_Cas6_N_sf"/>
</dbReference>
<dbReference type="GO" id="GO:0003723">
    <property type="term" value="F:RNA binding"/>
    <property type="evidence" value="ECO:0007669"/>
    <property type="project" value="UniProtKB-KW"/>
</dbReference>
<dbReference type="Pfam" id="PF21350">
    <property type="entry name" value="Cas6_I-A"/>
    <property type="match status" value="1"/>
</dbReference>
<evidence type="ECO:0000256" key="3">
    <source>
        <dbReference type="ARBA" id="ARBA00023118"/>
    </source>
</evidence>
<dbReference type="EMBL" id="UOET01000192">
    <property type="protein sequence ID" value="VAW28093.1"/>
    <property type="molecule type" value="Genomic_DNA"/>
</dbReference>
<dbReference type="NCBIfam" id="TIGR01877">
    <property type="entry name" value="cas_cas6"/>
    <property type="match status" value="1"/>
</dbReference>
<evidence type="ECO:0000313" key="5">
    <source>
        <dbReference type="EMBL" id="VAW28093.1"/>
    </source>
</evidence>
<dbReference type="InterPro" id="IPR010156">
    <property type="entry name" value="CRISPR-assoc_prot_Cas6"/>
</dbReference>
<dbReference type="InterPro" id="IPR049435">
    <property type="entry name" value="Cas_Cas6_C"/>
</dbReference>
<keyword evidence="3" id="KW-0051">Antiviral defense</keyword>
<proteinExistence type="inferred from homology"/>
<comment type="similarity">
    <text evidence="1">Belongs to the CRISPR-associated protein Cas6/Cse3/CasE family.</text>
</comment>
<gene>
    <name evidence="5" type="ORF">MNBD_BACTEROID07-1544</name>
</gene>
<dbReference type="GO" id="GO:0016788">
    <property type="term" value="F:hydrolase activity, acting on ester bonds"/>
    <property type="evidence" value="ECO:0007669"/>
    <property type="project" value="InterPro"/>
</dbReference>
<evidence type="ECO:0000256" key="2">
    <source>
        <dbReference type="ARBA" id="ARBA00022884"/>
    </source>
</evidence>
<dbReference type="PIRSF" id="PIRSF005054">
    <property type="entry name" value="PF1131"/>
    <property type="match status" value="1"/>
</dbReference>
<dbReference type="PANTHER" id="PTHR36984:SF1">
    <property type="entry name" value="CRISPR-ASSOCIATED ENDORIBONUCLEASE CAS6 1"/>
    <property type="match status" value="1"/>
</dbReference>
<name>A0A3B0UI90_9ZZZZ</name>
<feature type="domain" description="CRISPR associated protein Cas6 C-terminal" evidence="4">
    <location>
        <begin position="132"/>
        <end position="237"/>
    </location>
</feature>
<dbReference type="AlphaFoldDB" id="A0A3B0UI90"/>
<dbReference type="GO" id="GO:0051607">
    <property type="term" value="P:defense response to virus"/>
    <property type="evidence" value="ECO:0007669"/>
    <property type="project" value="UniProtKB-KW"/>
</dbReference>
<reference evidence="5" key="1">
    <citation type="submission" date="2018-06" db="EMBL/GenBank/DDBJ databases">
        <authorList>
            <person name="Zhirakovskaya E."/>
        </authorList>
    </citation>
    <scope>NUCLEOTIDE SEQUENCE</scope>
</reference>
<protein>
    <submittedName>
        <fullName evidence="5">CRISPR-associated endoribonuclease Cas6</fullName>
    </submittedName>
</protein>
<dbReference type="PANTHER" id="PTHR36984">
    <property type="entry name" value="CRISPR-ASSOCIATED ENDORIBONUCLEASE CAS6 1"/>
    <property type="match status" value="1"/>
</dbReference>
<dbReference type="Gene3D" id="3.30.70.1890">
    <property type="match status" value="1"/>
</dbReference>
<feature type="non-terminal residue" evidence="5">
    <location>
        <position position="238"/>
    </location>
</feature>
<keyword evidence="2" id="KW-0694">RNA-binding</keyword>
<dbReference type="Gene3D" id="3.30.70.1900">
    <property type="match status" value="1"/>
</dbReference>
<accession>A0A3B0UI90</accession>
<dbReference type="CDD" id="cd21140">
    <property type="entry name" value="Cas6_I-like"/>
    <property type="match status" value="1"/>
</dbReference>